<evidence type="ECO:0000256" key="4">
    <source>
        <dbReference type="SAM" id="SignalP"/>
    </source>
</evidence>
<accession>A0A7K1SEV1</accession>
<dbReference type="GO" id="GO:0046813">
    <property type="term" value="P:receptor-mediated virion attachment to host cell"/>
    <property type="evidence" value="ECO:0007669"/>
    <property type="project" value="TreeGrafter"/>
</dbReference>
<dbReference type="RefSeq" id="WP_157587057.1">
    <property type="nucleotide sequence ID" value="NZ_WPIN01000007.1"/>
</dbReference>
<dbReference type="InterPro" id="IPR019734">
    <property type="entry name" value="TPR_rpt"/>
</dbReference>
<evidence type="ECO:0000313" key="6">
    <source>
        <dbReference type="Proteomes" id="UP000436006"/>
    </source>
</evidence>
<name>A0A7K1SEV1_9BACT</name>
<dbReference type="AlphaFoldDB" id="A0A7K1SEV1"/>
<keyword evidence="4" id="KW-0732">Signal</keyword>
<dbReference type="SMART" id="SM00028">
    <property type="entry name" value="TPR"/>
    <property type="match status" value="6"/>
</dbReference>
<dbReference type="EMBL" id="WPIN01000007">
    <property type="protein sequence ID" value="MVM32332.1"/>
    <property type="molecule type" value="Genomic_DNA"/>
</dbReference>
<organism evidence="5 6">
    <name type="scientific">Spirosoma arboris</name>
    <dbReference type="NCBI Taxonomy" id="2682092"/>
    <lineage>
        <taxon>Bacteria</taxon>
        <taxon>Pseudomonadati</taxon>
        <taxon>Bacteroidota</taxon>
        <taxon>Cytophagia</taxon>
        <taxon>Cytophagales</taxon>
        <taxon>Cytophagaceae</taxon>
        <taxon>Spirosoma</taxon>
    </lineage>
</organism>
<feature type="signal peptide" evidence="4">
    <location>
        <begin position="1"/>
        <end position="22"/>
    </location>
</feature>
<dbReference type="PANTHER" id="PTHR44858:SF1">
    <property type="entry name" value="UDP-N-ACETYLGLUCOSAMINE--PEPTIDE N-ACETYLGLUCOSAMINYLTRANSFERASE SPINDLY-RELATED"/>
    <property type="match status" value="1"/>
</dbReference>
<gene>
    <name evidence="5" type="ORF">GO755_19955</name>
</gene>
<reference evidence="5 6" key="1">
    <citation type="submission" date="2019-12" db="EMBL/GenBank/DDBJ databases">
        <title>Spirosoma sp. HMF4905 genome sequencing and assembly.</title>
        <authorList>
            <person name="Kang H."/>
            <person name="Cha I."/>
            <person name="Kim H."/>
            <person name="Joh K."/>
        </authorList>
    </citation>
    <scope>NUCLEOTIDE SEQUENCE [LARGE SCALE GENOMIC DNA]</scope>
    <source>
        <strain evidence="5 6">HMF4905</strain>
    </source>
</reference>
<dbReference type="GO" id="GO:0009279">
    <property type="term" value="C:cell outer membrane"/>
    <property type="evidence" value="ECO:0007669"/>
    <property type="project" value="TreeGrafter"/>
</dbReference>
<dbReference type="Gene3D" id="1.25.40.10">
    <property type="entry name" value="Tetratricopeptide repeat domain"/>
    <property type="match status" value="3"/>
</dbReference>
<dbReference type="Pfam" id="PF13432">
    <property type="entry name" value="TPR_16"/>
    <property type="match status" value="2"/>
</dbReference>
<dbReference type="SUPFAM" id="SSF48452">
    <property type="entry name" value="TPR-like"/>
    <property type="match status" value="2"/>
</dbReference>
<comment type="caution">
    <text evidence="5">The sequence shown here is derived from an EMBL/GenBank/DDBJ whole genome shotgun (WGS) entry which is preliminary data.</text>
</comment>
<dbReference type="PANTHER" id="PTHR44858">
    <property type="entry name" value="TETRATRICOPEPTIDE REPEAT PROTEIN 6"/>
    <property type="match status" value="1"/>
</dbReference>
<dbReference type="Proteomes" id="UP000436006">
    <property type="component" value="Unassembled WGS sequence"/>
</dbReference>
<evidence type="ECO:0000256" key="3">
    <source>
        <dbReference type="PROSITE-ProRule" id="PRU00339"/>
    </source>
</evidence>
<protein>
    <submittedName>
        <fullName evidence="5">Tetratricopeptide repeat protein</fullName>
    </submittedName>
</protein>
<sequence>MRQFLLLLVLSLSFCSAQKRKASDTFQQGIELTQQADSLITLGKYKEAIMVLNNAIIKTPDNYTAYLLRAQSKYILKDYTGAFQDYKSVLMMNLGKEDNQALAYANLGIGTCYNRAKNYLEAIRYLKAAKAIDSTDTRTYDGLAYSYFSLTQFDDALVELNALLKINPQHKEAYLSRGIAFLFKKQYQSAIADFDRALALDAGYIVAYHNRGKAKKALGDKAGCCQDWHKCYALGMESIEPDLKTVCD</sequence>
<evidence type="ECO:0000313" key="5">
    <source>
        <dbReference type="EMBL" id="MVM32332.1"/>
    </source>
</evidence>
<keyword evidence="1" id="KW-0677">Repeat</keyword>
<proteinExistence type="predicted"/>
<keyword evidence="2 3" id="KW-0802">TPR repeat</keyword>
<feature type="repeat" description="TPR" evidence="3">
    <location>
        <begin position="137"/>
        <end position="170"/>
    </location>
</feature>
<feature type="chain" id="PRO_5029874400" evidence="4">
    <location>
        <begin position="23"/>
        <end position="248"/>
    </location>
</feature>
<evidence type="ECO:0000256" key="1">
    <source>
        <dbReference type="ARBA" id="ARBA00022737"/>
    </source>
</evidence>
<feature type="repeat" description="TPR" evidence="3">
    <location>
        <begin position="171"/>
        <end position="204"/>
    </location>
</feature>
<dbReference type="InterPro" id="IPR011990">
    <property type="entry name" value="TPR-like_helical_dom_sf"/>
</dbReference>
<evidence type="ECO:0000256" key="2">
    <source>
        <dbReference type="ARBA" id="ARBA00022803"/>
    </source>
</evidence>
<dbReference type="InterPro" id="IPR050498">
    <property type="entry name" value="Ycf3"/>
</dbReference>
<dbReference type="PROSITE" id="PS50005">
    <property type="entry name" value="TPR"/>
    <property type="match status" value="2"/>
</dbReference>
<keyword evidence="6" id="KW-1185">Reference proteome</keyword>